<evidence type="ECO:0000259" key="1">
    <source>
        <dbReference type="PROSITE" id="PS50883"/>
    </source>
</evidence>
<name>A0ABT3ZI91_9BURK</name>
<dbReference type="InterPro" id="IPR035919">
    <property type="entry name" value="EAL_sf"/>
</dbReference>
<dbReference type="Proteomes" id="UP001082899">
    <property type="component" value="Unassembled WGS sequence"/>
</dbReference>
<evidence type="ECO:0000313" key="4">
    <source>
        <dbReference type="Proteomes" id="UP001082899"/>
    </source>
</evidence>
<dbReference type="PANTHER" id="PTHR33525">
    <property type="match status" value="1"/>
</dbReference>
<dbReference type="PIRSF" id="PIRSF003180">
    <property type="entry name" value="DiGMPpdiest_YuxH"/>
    <property type="match status" value="1"/>
</dbReference>
<sequence>MTNIGPDAASDAANVYLGRQPIVDRSGMLAGYELLYRDSPVNAATIADDSQATSHVIATMLGEFGLGTVLGSDIGYINVNRDILFSDVLSMLPPHLFVLEILETVLLEDDLLQRCSELRAQGFRLAFDDMALASTAALDNLSYVDIAKIDFTKCLRSELPDILAMVKMSGCTALAEKVETADDYALARRLGFDLFQGYYFARPEILSSRRLVTERGPLVSLLGLLSRDPGIRQIESELKRIPKLTIQLLRFANSGGHGLARPVSSLREATLSVGTRQIARWAQLLLYANNDDGLAQSDPLIQMIATRARFMELTAEFLQPYNSELIDQAFMTGVFSMAEAMFGSAGIDVMKELRLLPPIIGAISDHAGLLGAMLQCAEAVEAGDAARIAAACARLPGLKIANAARISIDAARWMTQHASR</sequence>
<dbReference type="InterPro" id="IPR052340">
    <property type="entry name" value="RNase_Y/CdgJ"/>
</dbReference>
<dbReference type="PROSITE" id="PS50883">
    <property type="entry name" value="EAL"/>
    <property type="match status" value="1"/>
</dbReference>
<dbReference type="Gene3D" id="3.20.20.450">
    <property type="entry name" value="EAL domain"/>
    <property type="match status" value="1"/>
</dbReference>
<dbReference type="SUPFAM" id="SSF141868">
    <property type="entry name" value="EAL domain-like"/>
    <property type="match status" value="1"/>
</dbReference>
<dbReference type="Gene3D" id="1.10.3210.10">
    <property type="entry name" value="Hypothetical protein af1432"/>
    <property type="match status" value="1"/>
</dbReference>
<dbReference type="PROSITE" id="PS51833">
    <property type="entry name" value="HDOD"/>
    <property type="match status" value="1"/>
</dbReference>
<dbReference type="CDD" id="cd01948">
    <property type="entry name" value="EAL"/>
    <property type="match status" value="1"/>
</dbReference>
<organism evidence="3 4">
    <name type="scientific">Robbsia betulipollinis</name>
    <dbReference type="NCBI Taxonomy" id="2981849"/>
    <lineage>
        <taxon>Bacteria</taxon>
        <taxon>Pseudomonadati</taxon>
        <taxon>Pseudomonadota</taxon>
        <taxon>Betaproteobacteria</taxon>
        <taxon>Burkholderiales</taxon>
        <taxon>Burkholderiaceae</taxon>
        <taxon>Robbsia</taxon>
    </lineage>
</organism>
<dbReference type="SMART" id="SM00052">
    <property type="entry name" value="EAL"/>
    <property type="match status" value="1"/>
</dbReference>
<dbReference type="EMBL" id="JAPMXC010000001">
    <property type="protein sequence ID" value="MCY0386040.1"/>
    <property type="molecule type" value="Genomic_DNA"/>
</dbReference>
<dbReference type="Pfam" id="PF00563">
    <property type="entry name" value="EAL"/>
    <property type="match status" value="1"/>
</dbReference>
<evidence type="ECO:0000259" key="2">
    <source>
        <dbReference type="PROSITE" id="PS51833"/>
    </source>
</evidence>
<gene>
    <name evidence="3" type="ORF">OVY01_02030</name>
</gene>
<protein>
    <submittedName>
        <fullName evidence="3">EAL domain-containing protein</fullName>
    </submittedName>
</protein>
<dbReference type="InterPro" id="IPR014408">
    <property type="entry name" value="dGMP_Pdiesterase_EAL/HD-GYP"/>
</dbReference>
<comment type="caution">
    <text evidence="3">The sequence shown here is derived from an EMBL/GenBank/DDBJ whole genome shotgun (WGS) entry which is preliminary data.</text>
</comment>
<dbReference type="InterPro" id="IPR013976">
    <property type="entry name" value="HDOD"/>
</dbReference>
<feature type="domain" description="EAL" evidence="1">
    <location>
        <begin position="1"/>
        <end position="217"/>
    </location>
</feature>
<dbReference type="Pfam" id="PF08668">
    <property type="entry name" value="HDOD"/>
    <property type="match status" value="1"/>
</dbReference>
<dbReference type="InterPro" id="IPR001633">
    <property type="entry name" value="EAL_dom"/>
</dbReference>
<dbReference type="SUPFAM" id="SSF109604">
    <property type="entry name" value="HD-domain/PDEase-like"/>
    <property type="match status" value="1"/>
</dbReference>
<keyword evidence="4" id="KW-1185">Reference proteome</keyword>
<proteinExistence type="predicted"/>
<accession>A0ABT3ZI91</accession>
<reference evidence="3" key="1">
    <citation type="submission" date="2022-11" db="EMBL/GenBank/DDBJ databases">
        <title>Robbsia betulipollinis sp. nov., isolated from pollen of birch (Betula pendula).</title>
        <authorList>
            <person name="Shi H."/>
            <person name="Ambika Manirajan B."/>
            <person name="Ratering S."/>
            <person name="Geissler-Plaum R."/>
            <person name="Schnell S."/>
        </authorList>
    </citation>
    <scope>NUCLEOTIDE SEQUENCE</scope>
    <source>
        <strain evidence="3">Bb-Pol-6</strain>
    </source>
</reference>
<feature type="domain" description="HDOD" evidence="2">
    <location>
        <begin position="211"/>
        <end position="398"/>
    </location>
</feature>
<dbReference type="PANTHER" id="PTHR33525:SF4">
    <property type="entry name" value="CYCLIC DI-GMP PHOSPHODIESTERASE CDGJ"/>
    <property type="match status" value="1"/>
</dbReference>
<evidence type="ECO:0000313" key="3">
    <source>
        <dbReference type="EMBL" id="MCY0386040.1"/>
    </source>
</evidence>